<dbReference type="AlphaFoldDB" id="A0A2G1QJ54"/>
<accession>A0A2G1QJ54</accession>
<name>A0A2G1QJ54_9HYPH</name>
<feature type="domain" description="TfoX N-terminal" evidence="1">
    <location>
        <begin position="14"/>
        <end position="100"/>
    </location>
</feature>
<evidence type="ECO:0000313" key="3">
    <source>
        <dbReference type="Proteomes" id="UP000221168"/>
    </source>
</evidence>
<organism evidence="2 3">
    <name type="scientific">Zhengella mangrovi</name>
    <dbReference type="NCBI Taxonomy" id="1982044"/>
    <lineage>
        <taxon>Bacteria</taxon>
        <taxon>Pseudomonadati</taxon>
        <taxon>Pseudomonadota</taxon>
        <taxon>Alphaproteobacteria</taxon>
        <taxon>Hyphomicrobiales</taxon>
        <taxon>Notoacmeibacteraceae</taxon>
        <taxon>Zhengella</taxon>
    </lineage>
</organism>
<dbReference type="Gene3D" id="3.30.1460.30">
    <property type="entry name" value="YgaC/TfoX-N like chaperone"/>
    <property type="match status" value="1"/>
</dbReference>
<dbReference type="Pfam" id="PF04993">
    <property type="entry name" value="TfoX_N"/>
    <property type="match status" value="1"/>
</dbReference>
<protein>
    <submittedName>
        <fullName evidence="2">RNA methyltransferase</fullName>
    </submittedName>
</protein>
<sequence>MAFDEQTAGRVRTLLASEPRISERRMMGALVFMLGDHMACGVNGTSLMVRVGATGYADALGRPHARPMEMGNGRVMNGFVRIDAEGFSDDSALLAWLDVAKLYISTLPEKKR</sequence>
<dbReference type="GO" id="GO:0008168">
    <property type="term" value="F:methyltransferase activity"/>
    <property type="evidence" value="ECO:0007669"/>
    <property type="project" value="UniProtKB-KW"/>
</dbReference>
<gene>
    <name evidence="2" type="ORF">CSC94_18335</name>
</gene>
<dbReference type="InterPro" id="IPR007076">
    <property type="entry name" value="TfoX_N"/>
</dbReference>
<proteinExistence type="predicted"/>
<dbReference type="RefSeq" id="WP_099307825.1">
    <property type="nucleotide sequence ID" value="NZ_PDVP01000014.1"/>
</dbReference>
<comment type="caution">
    <text evidence="2">The sequence shown here is derived from an EMBL/GenBank/DDBJ whole genome shotgun (WGS) entry which is preliminary data.</text>
</comment>
<dbReference type="OrthoDB" id="214902at2"/>
<dbReference type="GO" id="GO:0032259">
    <property type="term" value="P:methylation"/>
    <property type="evidence" value="ECO:0007669"/>
    <property type="project" value="UniProtKB-KW"/>
</dbReference>
<keyword evidence="2" id="KW-0489">Methyltransferase</keyword>
<evidence type="ECO:0000313" key="2">
    <source>
        <dbReference type="EMBL" id="PHP65553.1"/>
    </source>
</evidence>
<dbReference type="SUPFAM" id="SSF159894">
    <property type="entry name" value="YgaC/TfoX-N like"/>
    <property type="match status" value="1"/>
</dbReference>
<keyword evidence="2" id="KW-0808">Transferase</keyword>
<dbReference type="Proteomes" id="UP000221168">
    <property type="component" value="Unassembled WGS sequence"/>
</dbReference>
<evidence type="ECO:0000259" key="1">
    <source>
        <dbReference type="Pfam" id="PF04993"/>
    </source>
</evidence>
<dbReference type="EMBL" id="PDVP01000014">
    <property type="protein sequence ID" value="PHP65553.1"/>
    <property type="molecule type" value="Genomic_DNA"/>
</dbReference>
<reference evidence="2 3" key="1">
    <citation type="submission" date="2017-10" db="EMBL/GenBank/DDBJ databases">
        <title>Sedimentibacterium mangrovi gen. nov., sp. nov., a novel member of family Phyllobacteriacea isolated from mangrove sediment.</title>
        <authorList>
            <person name="Liao H."/>
            <person name="Tian Y."/>
        </authorList>
    </citation>
    <scope>NUCLEOTIDE SEQUENCE [LARGE SCALE GENOMIC DNA]</scope>
    <source>
        <strain evidence="2 3">X9-2-2</strain>
    </source>
</reference>
<keyword evidence="3" id="KW-1185">Reference proteome</keyword>